<sequence>MSVTTASASATFTADEIIVETALGGLRYCLPSFSKTINLATTGAGGMDTGSAPVSGFVALYAIYNPTTATAALLATNTTSAAAPSIYGGANMPSGYIASALIGVWPTNSSKYFGIGYQQDRTLRFPYVTAYTTTTNTTTPTSISFASYVPKNALSMFGTLDLACSTSAALNGTLASDANNVGRQYVTTGGQYACTYFECALETPQTAYYTSSTNGGTLTFTVFLVGYSF</sequence>
<dbReference type="EMBL" id="CP008956">
    <property type="protein sequence ID" value="QJQ02519.1"/>
    <property type="molecule type" value="Genomic_DNA"/>
</dbReference>
<protein>
    <submittedName>
        <fullName evidence="1">Phage tail protein</fullName>
    </submittedName>
</protein>
<reference evidence="1 2" key="1">
    <citation type="journal article" date="2012" name="J. Bacteriol.">
        <title>Genome sequence of the pathogenic Herbaspirillum seropedicae strain Os34, isolated from rice roots.</title>
        <authorList>
            <person name="Ye W."/>
            <person name="Ye S."/>
            <person name="Liu J."/>
            <person name="Chang S."/>
            <person name="Chen M."/>
            <person name="Zhu B."/>
            <person name="Guo L."/>
            <person name="An Q."/>
        </authorList>
    </citation>
    <scope>NUCLEOTIDE SEQUENCE [LARGE SCALE GENOMIC DNA]</scope>
    <source>
        <strain evidence="1 2">Os34</strain>
    </source>
</reference>
<proteinExistence type="predicted"/>
<evidence type="ECO:0000313" key="1">
    <source>
        <dbReference type="EMBL" id="QJQ02519.1"/>
    </source>
</evidence>
<dbReference type="Proteomes" id="UP000501648">
    <property type="component" value="Chromosome"/>
</dbReference>
<gene>
    <name evidence="1" type="ORF">C798_20505</name>
</gene>
<accession>A0A6M3ZV15</accession>
<name>A0A6M3ZV15_9BURK</name>
<evidence type="ECO:0000313" key="2">
    <source>
        <dbReference type="Proteomes" id="UP000501648"/>
    </source>
</evidence>
<organism evidence="1 2">
    <name type="scientific">Herbaspirillum rubrisubalbicans Os34</name>
    <dbReference type="NCBI Taxonomy" id="1235827"/>
    <lineage>
        <taxon>Bacteria</taxon>
        <taxon>Pseudomonadati</taxon>
        <taxon>Pseudomonadota</taxon>
        <taxon>Betaproteobacteria</taxon>
        <taxon>Burkholderiales</taxon>
        <taxon>Oxalobacteraceae</taxon>
        <taxon>Herbaspirillum</taxon>
    </lineage>
</organism>
<dbReference type="AlphaFoldDB" id="A0A6M3ZV15"/>